<keyword evidence="1" id="KW-0489">Methyltransferase</keyword>
<dbReference type="InterPro" id="IPR001077">
    <property type="entry name" value="COMT_C"/>
</dbReference>
<evidence type="ECO:0000256" key="3">
    <source>
        <dbReference type="ARBA" id="ARBA00022691"/>
    </source>
</evidence>
<dbReference type="PROSITE" id="PS51683">
    <property type="entry name" value="SAM_OMT_II"/>
    <property type="match status" value="1"/>
</dbReference>
<evidence type="ECO:0000259" key="4">
    <source>
        <dbReference type="Pfam" id="PF00891"/>
    </source>
</evidence>
<dbReference type="PANTHER" id="PTHR11746">
    <property type="entry name" value="O-METHYLTRANSFERASE"/>
    <property type="match status" value="1"/>
</dbReference>
<evidence type="ECO:0000313" key="5">
    <source>
        <dbReference type="EMBL" id="CAH2040781.1"/>
    </source>
</evidence>
<keyword evidence="6" id="KW-1185">Reference proteome</keyword>
<feature type="domain" description="O-methyltransferase C-terminal" evidence="4">
    <location>
        <begin position="3"/>
        <end position="63"/>
    </location>
</feature>
<dbReference type="AlphaFoldDB" id="A0AAU9RI28"/>
<dbReference type="InterPro" id="IPR029063">
    <property type="entry name" value="SAM-dependent_MTases_sf"/>
</dbReference>
<keyword evidence="3" id="KW-0949">S-adenosyl-L-methionine</keyword>
<dbReference type="InterPro" id="IPR016461">
    <property type="entry name" value="COMT-like"/>
</dbReference>
<gene>
    <name evidence="5" type="ORF">TAV2_LOCUS4195</name>
</gene>
<comment type="caution">
    <text evidence="5">The sequence shown here is derived from an EMBL/GenBank/DDBJ whole genome shotgun (WGS) entry which is preliminary data.</text>
</comment>
<dbReference type="Pfam" id="PF00891">
    <property type="entry name" value="Methyltransf_2"/>
    <property type="match status" value="1"/>
</dbReference>
<evidence type="ECO:0000313" key="6">
    <source>
        <dbReference type="Proteomes" id="UP000836841"/>
    </source>
</evidence>
<reference evidence="5 6" key="1">
    <citation type="submission" date="2022-03" db="EMBL/GenBank/DDBJ databases">
        <authorList>
            <person name="Nunn A."/>
            <person name="Chopra R."/>
            <person name="Nunn A."/>
            <person name="Contreras Garrido A."/>
        </authorList>
    </citation>
    <scope>NUCLEOTIDE SEQUENCE [LARGE SCALE GENOMIC DNA]</scope>
</reference>
<organism evidence="5 6">
    <name type="scientific">Thlaspi arvense</name>
    <name type="common">Field penny-cress</name>
    <dbReference type="NCBI Taxonomy" id="13288"/>
    <lineage>
        <taxon>Eukaryota</taxon>
        <taxon>Viridiplantae</taxon>
        <taxon>Streptophyta</taxon>
        <taxon>Embryophyta</taxon>
        <taxon>Tracheophyta</taxon>
        <taxon>Spermatophyta</taxon>
        <taxon>Magnoliopsida</taxon>
        <taxon>eudicotyledons</taxon>
        <taxon>Gunneridae</taxon>
        <taxon>Pentapetalae</taxon>
        <taxon>rosids</taxon>
        <taxon>malvids</taxon>
        <taxon>Brassicales</taxon>
        <taxon>Brassicaceae</taxon>
        <taxon>Thlaspideae</taxon>
        <taxon>Thlaspi</taxon>
    </lineage>
</organism>
<sequence>MKRRCKEAIPSKEKGGKVMIIDMMVENKKEDDESVETQLFFDMLMMILVTGKERTEKEWAKLFLKLVSVNTRLPLFLTYEMIKKAST</sequence>
<dbReference type="Proteomes" id="UP000836841">
    <property type="component" value="Unassembled WGS sequence"/>
</dbReference>
<dbReference type="GO" id="GO:0032259">
    <property type="term" value="P:methylation"/>
    <property type="evidence" value="ECO:0007669"/>
    <property type="project" value="UniProtKB-KW"/>
</dbReference>
<dbReference type="SUPFAM" id="SSF53335">
    <property type="entry name" value="S-adenosyl-L-methionine-dependent methyltransferases"/>
    <property type="match status" value="1"/>
</dbReference>
<dbReference type="EMBL" id="CAJVSB020000028">
    <property type="protein sequence ID" value="CAH2040781.1"/>
    <property type="molecule type" value="Genomic_DNA"/>
</dbReference>
<evidence type="ECO:0000256" key="2">
    <source>
        <dbReference type="ARBA" id="ARBA00022679"/>
    </source>
</evidence>
<evidence type="ECO:0000256" key="1">
    <source>
        <dbReference type="ARBA" id="ARBA00022603"/>
    </source>
</evidence>
<accession>A0AAU9RI28</accession>
<proteinExistence type="predicted"/>
<keyword evidence="2" id="KW-0808">Transferase</keyword>
<dbReference type="GO" id="GO:0008171">
    <property type="term" value="F:O-methyltransferase activity"/>
    <property type="evidence" value="ECO:0007669"/>
    <property type="project" value="InterPro"/>
</dbReference>
<protein>
    <recommendedName>
        <fullName evidence="4">O-methyltransferase C-terminal domain-containing protein</fullName>
    </recommendedName>
</protein>
<name>A0AAU9RI28_THLAR</name>
<dbReference type="Gene3D" id="3.40.50.150">
    <property type="entry name" value="Vaccinia Virus protein VP39"/>
    <property type="match status" value="1"/>
</dbReference>